<feature type="region of interest" description="Disordered" evidence="1">
    <location>
        <begin position="68"/>
        <end position="94"/>
    </location>
</feature>
<reference evidence="2" key="1">
    <citation type="submission" date="2023-12" db="EMBL/GenBank/DDBJ databases">
        <title>Genome assembly of Anisodus tanguticus.</title>
        <authorList>
            <person name="Wang Y.-J."/>
        </authorList>
    </citation>
    <scope>NUCLEOTIDE SEQUENCE</scope>
    <source>
        <strain evidence="2">KB-2021</strain>
        <tissue evidence="2">Leaf</tissue>
    </source>
</reference>
<gene>
    <name evidence="2" type="ORF">RND71_008034</name>
</gene>
<organism evidence="2 3">
    <name type="scientific">Anisodus tanguticus</name>
    <dbReference type="NCBI Taxonomy" id="243964"/>
    <lineage>
        <taxon>Eukaryota</taxon>
        <taxon>Viridiplantae</taxon>
        <taxon>Streptophyta</taxon>
        <taxon>Embryophyta</taxon>
        <taxon>Tracheophyta</taxon>
        <taxon>Spermatophyta</taxon>
        <taxon>Magnoliopsida</taxon>
        <taxon>eudicotyledons</taxon>
        <taxon>Gunneridae</taxon>
        <taxon>Pentapetalae</taxon>
        <taxon>asterids</taxon>
        <taxon>lamiids</taxon>
        <taxon>Solanales</taxon>
        <taxon>Solanaceae</taxon>
        <taxon>Solanoideae</taxon>
        <taxon>Hyoscyameae</taxon>
        <taxon>Anisodus</taxon>
    </lineage>
</organism>
<comment type="caution">
    <text evidence="2">The sequence shown here is derived from an EMBL/GenBank/DDBJ whole genome shotgun (WGS) entry which is preliminary data.</text>
</comment>
<name>A0AAE1SMZ7_9SOLA</name>
<feature type="region of interest" description="Disordered" evidence="1">
    <location>
        <begin position="25"/>
        <end position="47"/>
    </location>
</feature>
<dbReference type="AlphaFoldDB" id="A0AAE1SMZ7"/>
<feature type="compositionally biased region" description="Polar residues" evidence="1">
    <location>
        <begin position="28"/>
        <end position="38"/>
    </location>
</feature>
<dbReference type="EMBL" id="JAVYJV010000004">
    <property type="protein sequence ID" value="KAK4372650.1"/>
    <property type="molecule type" value="Genomic_DNA"/>
</dbReference>
<dbReference type="Proteomes" id="UP001291623">
    <property type="component" value="Unassembled WGS sequence"/>
</dbReference>
<evidence type="ECO:0000313" key="2">
    <source>
        <dbReference type="EMBL" id="KAK4372650.1"/>
    </source>
</evidence>
<proteinExistence type="predicted"/>
<sequence>MDYKEKIEPCPATAADSIADGLGKNLSFDASDSTSRQPSKGPKEAKASAIDFAKFQNPFKRLITKVTKQADDDGSAGKLASLRNEGRGDPSIIS</sequence>
<protein>
    <submittedName>
        <fullName evidence="2">Uncharacterized protein</fullName>
    </submittedName>
</protein>
<keyword evidence="3" id="KW-1185">Reference proteome</keyword>
<accession>A0AAE1SMZ7</accession>
<evidence type="ECO:0000256" key="1">
    <source>
        <dbReference type="SAM" id="MobiDB-lite"/>
    </source>
</evidence>
<evidence type="ECO:0000313" key="3">
    <source>
        <dbReference type="Proteomes" id="UP001291623"/>
    </source>
</evidence>